<evidence type="ECO:0000256" key="1">
    <source>
        <dbReference type="SAM" id="MobiDB-lite"/>
    </source>
</evidence>
<dbReference type="Proteomes" id="UP001159363">
    <property type="component" value="Chromosome 6"/>
</dbReference>
<dbReference type="EMBL" id="JARBHB010000007">
    <property type="protein sequence ID" value="KAJ8879323.1"/>
    <property type="molecule type" value="Genomic_DNA"/>
</dbReference>
<feature type="region of interest" description="Disordered" evidence="1">
    <location>
        <begin position="283"/>
        <end position="335"/>
    </location>
</feature>
<evidence type="ECO:0000313" key="3">
    <source>
        <dbReference type="Proteomes" id="UP001159363"/>
    </source>
</evidence>
<protein>
    <submittedName>
        <fullName evidence="2">Uncharacterized protein</fullName>
    </submittedName>
</protein>
<feature type="compositionally biased region" description="Basic residues" evidence="1">
    <location>
        <begin position="295"/>
        <end position="307"/>
    </location>
</feature>
<proteinExistence type="predicted"/>
<feature type="compositionally biased region" description="Polar residues" evidence="1">
    <location>
        <begin position="324"/>
        <end position="335"/>
    </location>
</feature>
<keyword evidence="3" id="KW-1185">Reference proteome</keyword>
<sequence length="409" mass="44971">MRRGINSTSNGKFLDTIQIFDHVTASHNTRRLNGTGTMTRKFLWTAYRMYSIGLRSSGIRTRQAASMYKKAGKDLVWSLSVKADHSEHHSLLRGRHAMLLHSHLVGVYNEAGPLGAAAAGIEDARDAIGLGEQRGVDDGEAEAGSEALHAAHDVCGSQHEGEGDAVAEQYAAEQHVAELAARGAHHRRVIVAQEDAAHEQRQQDACGRERHGTDGPAAGGTQEHLGNVLALGACVVGYCALGAACALRLIQWMSHLHKPNTLHYTCPRLLLYQSKEAEVSMEQRRNVREGANGSRQKKPAHQRHRPTRLPCANIRGATQPGIESDSSWWEASSRTTTPPRSRLQLHIQRDSAICRACIAFAIRRRLNGTGLQKRRLLRRLPLIPRHDVECLIVTGTSTLDRGMAKHCVF</sequence>
<evidence type="ECO:0000313" key="2">
    <source>
        <dbReference type="EMBL" id="KAJ8879323.1"/>
    </source>
</evidence>
<feature type="region of interest" description="Disordered" evidence="1">
    <location>
        <begin position="195"/>
        <end position="219"/>
    </location>
</feature>
<organism evidence="2 3">
    <name type="scientific">Dryococelus australis</name>
    <dbReference type="NCBI Taxonomy" id="614101"/>
    <lineage>
        <taxon>Eukaryota</taxon>
        <taxon>Metazoa</taxon>
        <taxon>Ecdysozoa</taxon>
        <taxon>Arthropoda</taxon>
        <taxon>Hexapoda</taxon>
        <taxon>Insecta</taxon>
        <taxon>Pterygota</taxon>
        <taxon>Neoptera</taxon>
        <taxon>Polyneoptera</taxon>
        <taxon>Phasmatodea</taxon>
        <taxon>Verophasmatodea</taxon>
        <taxon>Anareolatae</taxon>
        <taxon>Phasmatidae</taxon>
        <taxon>Eurycanthinae</taxon>
        <taxon>Dryococelus</taxon>
    </lineage>
</organism>
<reference evidence="2 3" key="1">
    <citation type="submission" date="2023-02" db="EMBL/GenBank/DDBJ databases">
        <title>LHISI_Scaffold_Assembly.</title>
        <authorList>
            <person name="Stuart O.P."/>
            <person name="Cleave R."/>
            <person name="Magrath M.J.L."/>
            <person name="Mikheyev A.S."/>
        </authorList>
    </citation>
    <scope>NUCLEOTIDE SEQUENCE [LARGE SCALE GENOMIC DNA]</scope>
    <source>
        <strain evidence="2">Daus_M_001</strain>
        <tissue evidence="2">Leg muscle</tissue>
    </source>
</reference>
<comment type="caution">
    <text evidence="2">The sequence shown here is derived from an EMBL/GenBank/DDBJ whole genome shotgun (WGS) entry which is preliminary data.</text>
</comment>
<name>A0ABQ9H579_9NEOP</name>
<accession>A0ABQ9H579</accession>
<feature type="compositionally biased region" description="Basic and acidic residues" evidence="1">
    <location>
        <begin position="195"/>
        <end position="213"/>
    </location>
</feature>
<gene>
    <name evidence="2" type="ORF">PR048_019931</name>
</gene>